<feature type="chain" id="PRO_5026694414" description="DUF5666 domain-containing protein" evidence="1">
    <location>
        <begin position="22"/>
        <end position="128"/>
    </location>
</feature>
<dbReference type="PROSITE" id="PS51257">
    <property type="entry name" value="PROKAR_LIPOPROTEIN"/>
    <property type="match status" value="1"/>
</dbReference>
<name>A0A6J4KLI7_9BACT</name>
<reference evidence="2" key="1">
    <citation type="submission" date="2020-02" db="EMBL/GenBank/DDBJ databases">
        <authorList>
            <person name="Meier V. D."/>
        </authorList>
    </citation>
    <scope>NUCLEOTIDE SEQUENCE</scope>
    <source>
        <strain evidence="2">AVDCRST_MAG89</strain>
    </source>
</reference>
<organism evidence="2">
    <name type="scientific">uncultured Gemmatimonadota bacterium</name>
    <dbReference type="NCBI Taxonomy" id="203437"/>
    <lineage>
        <taxon>Bacteria</taxon>
        <taxon>Pseudomonadati</taxon>
        <taxon>Gemmatimonadota</taxon>
        <taxon>environmental samples</taxon>
    </lineage>
</organism>
<accession>A0A6J4KLI7</accession>
<evidence type="ECO:0000313" key="2">
    <source>
        <dbReference type="EMBL" id="CAA9307838.1"/>
    </source>
</evidence>
<dbReference type="EMBL" id="CADCTV010000202">
    <property type="protein sequence ID" value="CAA9307838.1"/>
    <property type="molecule type" value="Genomic_DNA"/>
</dbReference>
<gene>
    <name evidence="2" type="ORF">AVDCRST_MAG89-920</name>
</gene>
<evidence type="ECO:0008006" key="3">
    <source>
        <dbReference type="Google" id="ProtNLM"/>
    </source>
</evidence>
<sequence length="128" mass="13383">MNKFLRAVSMVAGVVVAGACATTSGSTPKTAAEPVMVEVSNQNRRDVRVYVVRGGTSVRLGTVVSGRTATFTYRGMPTGLSETLQIGAEVIGGDARFTSAGVRVAPGERVALRVEDLIQSSSISVRRP</sequence>
<evidence type="ECO:0000256" key="1">
    <source>
        <dbReference type="SAM" id="SignalP"/>
    </source>
</evidence>
<protein>
    <recommendedName>
        <fullName evidence="3">DUF5666 domain-containing protein</fullName>
    </recommendedName>
</protein>
<keyword evidence="1" id="KW-0732">Signal</keyword>
<proteinExistence type="predicted"/>
<dbReference type="AlphaFoldDB" id="A0A6J4KLI7"/>
<feature type="signal peptide" evidence="1">
    <location>
        <begin position="1"/>
        <end position="21"/>
    </location>
</feature>